<dbReference type="EMBL" id="VSRR010013328">
    <property type="protein sequence ID" value="MPC55623.1"/>
    <property type="molecule type" value="Genomic_DNA"/>
</dbReference>
<evidence type="ECO:0000313" key="1">
    <source>
        <dbReference type="EMBL" id="MPC55623.1"/>
    </source>
</evidence>
<protein>
    <submittedName>
        <fullName evidence="1">Uncharacterized protein</fullName>
    </submittedName>
</protein>
<sequence length="160" mass="17886">MFIFPLFTVRFIHRLRINCASPFSNVISQNSIGVPASVRPPFTCTPAQHIPYRLTITSRQLRALPGKCHDSMAFTREVLFPTTRESSKLSCEAPWLSTTVCDQVRGCEGVTRRLQHTPAAAGVTLNSTRCLTFRSIRLPGAVSPSNLFKVTKPKRNCCYE</sequence>
<organism evidence="1 2">
    <name type="scientific">Portunus trituberculatus</name>
    <name type="common">Swimming crab</name>
    <name type="synonym">Neptunus trituberculatus</name>
    <dbReference type="NCBI Taxonomy" id="210409"/>
    <lineage>
        <taxon>Eukaryota</taxon>
        <taxon>Metazoa</taxon>
        <taxon>Ecdysozoa</taxon>
        <taxon>Arthropoda</taxon>
        <taxon>Crustacea</taxon>
        <taxon>Multicrustacea</taxon>
        <taxon>Malacostraca</taxon>
        <taxon>Eumalacostraca</taxon>
        <taxon>Eucarida</taxon>
        <taxon>Decapoda</taxon>
        <taxon>Pleocyemata</taxon>
        <taxon>Brachyura</taxon>
        <taxon>Eubrachyura</taxon>
        <taxon>Portunoidea</taxon>
        <taxon>Portunidae</taxon>
        <taxon>Portuninae</taxon>
        <taxon>Portunus</taxon>
    </lineage>
</organism>
<dbReference type="AlphaFoldDB" id="A0A5B7GEA0"/>
<name>A0A5B7GEA0_PORTR</name>
<dbReference type="Proteomes" id="UP000324222">
    <property type="component" value="Unassembled WGS sequence"/>
</dbReference>
<comment type="caution">
    <text evidence="1">The sequence shown here is derived from an EMBL/GenBank/DDBJ whole genome shotgun (WGS) entry which is preliminary data.</text>
</comment>
<proteinExistence type="predicted"/>
<keyword evidence="2" id="KW-1185">Reference proteome</keyword>
<accession>A0A5B7GEA0</accession>
<gene>
    <name evidence="1" type="ORF">E2C01_049565</name>
</gene>
<evidence type="ECO:0000313" key="2">
    <source>
        <dbReference type="Proteomes" id="UP000324222"/>
    </source>
</evidence>
<reference evidence="1 2" key="1">
    <citation type="submission" date="2019-05" db="EMBL/GenBank/DDBJ databases">
        <title>Another draft genome of Portunus trituberculatus and its Hox gene families provides insights of decapod evolution.</title>
        <authorList>
            <person name="Jeong J.-H."/>
            <person name="Song I."/>
            <person name="Kim S."/>
            <person name="Choi T."/>
            <person name="Kim D."/>
            <person name="Ryu S."/>
            <person name="Kim W."/>
        </authorList>
    </citation>
    <scope>NUCLEOTIDE SEQUENCE [LARGE SCALE GENOMIC DNA]</scope>
    <source>
        <tissue evidence="1">Muscle</tissue>
    </source>
</reference>